<evidence type="ECO:0000256" key="1">
    <source>
        <dbReference type="ARBA" id="ARBA00022490"/>
    </source>
</evidence>
<dbReference type="OrthoDB" id="9796140at2"/>
<proteinExistence type="inferred from homology"/>
<evidence type="ECO:0000313" key="7">
    <source>
        <dbReference type="EMBL" id="RAI58360.1"/>
    </source>
</evidence>
<gene>
    <name evidence="7" type="ORF">DOO78_13455</name>
</gene>
<evidence type="ECO:0000256" key="5">
    <source>
        <dbReference type="HAMAP-Rule" id="MF_00651"/>
    </source>
</evidence>
<sequence>MPVLPLPALRAGLPRGQRLIGLDPGSRLIGVALSDVLLMLASPYGALKRGKLKANAAEVAAIARKEGAGGLVVGLPLGMDGSFGPAAQAAKDWAMAMGEAAGLPVALWDERLSSAAVNRAMIAADVTRARRAAAVDAAAAAWTLQSALDATRPAPA</sequence>
<keyword evidence="2 5" id="KW-0690">Ribosome biogenesis</keyword>
<evidence type="ECO:0000256" key="2">
    <source>
        <dbReference type="ARBA" id="ARBA00022517"/>
    </source>
</evidence>
<dbReference type="RefSeq" id="WP_111470316.1">
    <property type="nucleotide sequence ID" value="NZ_QLIX01000009.1"/>
</dbReference>
<keyword evidence="1 5" id="KW-0963">Cytoplasm</keyword>
<keyword evidence="3 5" id="KW-0540">Nuclease</keyword>
<dbReference type="NCBIfam" id="TIGR00250">
    <property type="entry name" value="RNAse_H_YqgF"/>
    <property type="match status" value="1"/>
</dbReference>
<dbReference type="Proteomes" id="UP000249065">
    <property type="component" value="Unassembled WGS sequence"/>
</dbReference>
<dbReference type="SUPFAM" id="SSF53098">
    <property type="entry name" value="Ribonuclease H-like"/>
    <property type="match status" value="1"/>
</dbReference>
<dbReference type="GO" id="GO:0005829">
    <property type="term" value="C:cytosol"/>
    <property type="evidence" value="ECO:0007669"/>
    <property type="project" value="TreeGrafter"/>
</dbReference>
<evidence type="ECO:0000256" key="4">
    <source>
        <dbReference type="ARBA" id="ARBA00022801"/>
    </source>
</evidence>
<dbReference type="EMBL" id="QLIX01000009">
    <property type="protein sequence ID" value="RAI58360.1"/>
    <property type="molecule type" value="Genomic_DNA"/>
</dbReference>
<dbReference type="GO" id="GO:0000967">
    <property type="term" value="P:rRNA 5'-end processing"/>
    <property type="evidence" value="ECO:0007669"/>
    <property type="project" value="UniProtKB-UniRule"/>
</dbReference>
<comment type="function">
    <text evidence="5">Could be a nuclease involved in processing of the 5'-end of pre-16S rRNA.</text>
</comment>
<evidence type="ECO:0000313" key="8">
    <source>
        <dbReference type="Proteomes" id="UP000249065"/>
    </source>
</evidence>
<dbReference type="InterPro" id="IPR006641">
    <property type="entry name" value="YqgF/RNaseH-like_dom"/>
</dbReference>
<comment type="subcellular location">
    <subcellularLocation>
        <location evidence="5">Cytoplasm</location>
    </subcellularLocation>
</comment>
<dbReference type="SMART" id="SM00732">
    <property type="entry name" value="YqgFc"/>
    <property type="match status" value="1"/>
</dbReference>
<evidence type="ECO:0000259" key="6">
    <source>
        <dbReference type="SMART" id="SM00732"/>
    </source>
</evidence>
<comment type="similarity">
    <text evidence="5">Belongs to the YqgF HJR family.</text>
</comment>
<keyword evidence="4 5" id="KW-0378">Hydrolase</keyword>
<name>A0A327M600_9PROT</name>
<comment type="caution">
    <text evidence="7">The sequence shown here is derived from an EMBL/GenBank/DDBJ whole genome shotgun (WGS) entry which is preliminary data.</text>
</comment>
<dbReference type="EC" id="3.1.-.-" evidence="5"/>
<dbReference type="InterPro" id="IPR005227">
    <property type="entry name" value="YqgF"/>
</dbReference>
<dbReference type="InterPro" id="IPR012337">
    <property type="entry name" value="RNaseH-like_sf"/>
</dbReference>
<dbReference type="Gene3D" id="3.30.420.140">
    <property type="entry name" value="YqgF/RNase H-like domain"/>
    <property type="match status" value="1"/>
</dbReference>
<reference evidence="8" key="1">
    <citation type="submission" date="2018-06" db="EMBL/GenBank/DDBJ databases">
        <authorList>
            <person name="Khan S.A."/>
        </authorList>
    </citation>
    <scope>NUCLEOTIDE SEQUENCE [LARGE SCALE GENOMIC DNA]</scope>
    <source>
        <strain evidence="8">DB-1506</strain>
    </source>
</reference>
<dbReference type="InterPro" id="IPR037027">
    <property type="entry name" value="YqgF/RNaseH-like_dom_sf"/>
</dbReference>
<dbReference type="GO" id="GO:0004518">
    <property type="term" value="F:nuclease activity"/>
    <property type="evidence" value="ECO:0007669"/>
    <property type="project" value="UniProtKB-KW"/>
</dbReference>
<evidence type="ECO:0000256" key="3">
    <source>
        <dbReference type="ARBA" id="ARBA00022722"/>
    </source>
</evidence>
<dbReference type="Pfam" id="PF03652">
    <property type="entry name" value="RuvX"/>
    <property type="match status" value="1"/>
</dbReference>
<feature type="domain" description="YqgF/RNase H-like" evidence="6">
    <location>
        <begin position="17"/>
        <end position="117"/>
    </location>
</feature>
<dbReference type="PANTHER" id="PTHR33317">
    <property type="entry name" value="POLYNUCLEOTIDYL TRANSFERASE, RIBONUCLEASE H-LIKE SUPERFAMILY PROTEIN"/>
    <property type="match status" value="1"/>
</dbReference>
<dbReference type="PANTHER" id="PTHR33317:SF4">
    <property type="entry name" value="POLYNUCLEOTIDYL TRANSFERASE, RIBONUCLEASE H-LIKE SUPERFAMILY PROTEIN"/>
    <property type="match status" value="1"/>
</dbReference>
<protein>
    <recommendedName>
        <fullName evidence="5">Putative pre-16S rRNA nuclease</fullName>
        <ecNumber evidence="5">3.1.-.-</ecNumber>
    </recommendedName>
</protein>
<organism evidence="7 8">
    <name type="scientific">Roseicella frigidaeris</name>
    <dbReference type="NCBI Taxonomy" id="2230885"/>
    <lineage>
        <taxon>Bacteria</taxon>
        <taxon>Pseudomonadati</taxon>
        <taxon>Pseudomonadota</taxon>
        <taxon>Alphaproteobacteria</taxon>
        <taxon>Acetobacterales</taxon>
        <taxon>Roseomonadaceae</taxon>
        <taxon>Roseicella</taxon>
    </lineage>
</organism>
<keyword evidence="8" id="KW-1185">Reference proteome</keyword>
<dbReference type="CDD" id="cd16964">
    <property type="entry name" value="YqgF"/>
    <property type="match status" value="1"/>
</dbReference>
<dbReference type="AlphaFoldDB" id="A0A327M600"/>
<dbReference type="HAMAP" id="MF_00651">
    <property type="entry name" value="Nuclease_YqgF"/>
    <property type="match status" value="1"/>
</dbReference>
<accession>A0A327M600</accession>
<dbReference type="GO" id="GO:0016788">
    <property type="term" value="F:hydrolase activity, acting on ester bonds"/>
    <property type="evidence" value="ECO:0007669"/>
    <property type="project" value="UniProtKB-UniRule"/>
</dbReference>